<dbReference type="InterPro" id="IPR050983">
    <property type="entry name" value="GST_Omega/HSP26"/>
</dbReference>
<name>Q0UMR5_PHANO</name>
<feature type="region of interest" description="Disordered" evidence="1">
    <location>
        <begin position="262"/>
        <end position="332"/>
    </location>
</feature>
<dbReference type="EMBL" id="CH445334">
    <property type="protein sequence ID" value="EAT85600.2"/>
    <property type="molecule type" value="Genomic_DNA"/>
</dbReference>
<dbReference type="PANTHER" id="PTHR43968">
    <property type="match status" value="1"/>
</dbReference>
<feature type="compositionally biased region" description="Gly residues" evidence="1">
    <location>
        <begin position="313"/>
        <end position="323"/>
    </location>
</feature>
<dbReference type="eggNOG" id="KOG0406">
    <property type="taxonomic scope" value="Eukaryota"/>
</dbReference>
<evidence type="ECO:0000259" key="2">
    <source>
        <dbReference type="PROSITE" id="PS50404"/>
    </source>
</evidence>
<feature type="region of interest" description="Disordered" evidence="1">
    <location>
        <begin position="57"/>
        <end position="88"/>
    </location>
</feature>
<feature type="domain" description="GST N-terminal" evidence="2">
    <location>
        <begin position="466"/>
        <end position="545"/>
    </location>
</feature>
<dbReference type="VEuPathDB" id="FungiDB:JI435_069490"/>
<dbReference type="InterPro" id="IPR040079">
    <property type="entry name" value="Glutathione_S-Trfase"/>
</dbReference>
<organism evidence="3 4">
    <name type="scientific">Phaeosphaeria nodorum (strain SN15 / ATCC MYA-4574 / FGSC 10173)</name>
    <name type="common">Glume blotch fungus</name>
    <name type="synonym">Parastagonospora nodorum</name>
    <dbReference type="NCBI Taxonomy" id="321614"/>
    <lineage>
        <taxon>Eukaryota</taxon>
        <taxon>Fungi</taxon>
        <taxon>Dikarya</taxon>
        <taxon>Ascomycota</taxon>
        <taxon>Pezizomycotina</taxon>
        <taxon>Dothideomycetes</taxon>
        <taxon>Pleosporomycetidae</taxon>
        <taxon>Pleosporales</taxon>
        <taxon>Pleosporineae</taxon>
        <taxon>Phaeosphaeriaceae</taxon>
        <taxon>Parastagonospora</taxon>
    </lineage>
</organism>
<feature type="region of interest" description="Disordered" evidence="1">
    <location>
        <begin position="196"/>
        <end position="216"/>
    </location>
</feature>
<dbReference type="InParanoid" id="Q0UMR5"/>
<protein>
    <recommendedName>
        <fullName evidence="2">GST N-terminal domain-containing protein</fullName>
    </recommendedName>
</protein>
<accession>Q0UMR5</accession>
<dbReference type="PROSITE" id="PS50404">
    <property type="entry name" value="GST_NTER"/>
    <property type="match status" value="1"/>
</dbReference>
<evidence type="ECO:0000313" key="4">
    <source>
        <dbReference type="Proteomes" id="UP000001055"/>
    </source>
</evidence>
<dbReference type="GO" id="GO:0005737">
    <property type="term" value="C:cytoplasm"/>
    <property type="evidence" value="ECO:0000318"/>
    <property type="project" value="GO_Central"/>
</dbReference>
<dbReference type="Proteomes" id="UP000001055">
    <property type="component" value="Unassembled WGS sequence"/>
</dbReference>
<dbReference type="KEGG" id="pno:SNOG_06949"/>
<dbReference type="CDD" id="cd00570">
    <property type="entry name" value="GST_N_family"/>
    <property type="match status" value="1"/>
</dbReference>
<dbReference type="SFLD" id="SFLDS00019">
    <property type="entry name" value="Glutathione_Transferase_(cytos"/>
    <property type="match status" value="1"/>
</dbReference>
<dbReference type="RefSeq" id="XP_001797308.1">
    <property type="nucleotide sequence ID" value="XM_001797256.1"/>
</dbReference>
<gene>
    <name evidence="3" type="ORF">SNOG_06949</name>
</gene>
<reference evidence="4" key="1">
    <citation type="journal article" date="2007" name="Plant Cell">
        <title>Dothideomycete-plant interactions illuminated by genome sequencing and EST analysis of the wheat pathogen Stagonospora nodorum.</title>
        <authorList>
            <person name="Hane J.K."/>
            <person name="Lowe R.G."/>
            <person name="Solomon P.S."/>
            <person name="Tan K.C."/>
            <person name="Schoch C.L."/>
            <person name="Spatafora J.W."/>
            <person name="Crous P.W."/>
            <person name="Kodira C."/>
            <person name="Birren B.W."/>
            <person name="Galagan J.E."/>
            <person name="Torriani S.F."/>
            <person name="McDonald B.A."/>
            <person name="Oliver R.P."/>
        </authorList>
    </citation>
    <scope>NUCLEOTIDE SEQUENCE [LARGE SCALE GENOMIC DNA]</scope>
    <source>
        <strain evidence="4">SN15 / ATCC MYA-4574 / FGSC 10173</strain>
    </source>
</reference>
<dbReference type="PANTHER" id="PTHR43968:SF6">
    <property type="entry name" value="GLUTATHIONE S-TRANSFERASE OMEGA"/>
    <property type="match status" value="1"/>
</dbReference>
<dbReference type="GeneID" id="5974198"/>
<proteinExistence type="predicted"/>
<dbReference type="InterPro" id="IPR004045">
    <property type="entry name" value="Glutathione_S-Trfase_N"/>
</dbReference>
<dbReference type="SFLD" id="SFLDG00358">
    <property type="entry name" value="Main_(cytGST)"/>
    <property type="match status" value="1"/>
</dbReference>
<dbReference type="HOGENOM" id="CLU_011226_7_0_1"/>
<dbReference type="Gene3D" id="3.40.30.10">
    <property type="entry name" value="Glutaredoxin"/>
    <property type="match status" value="1"/>
</dbReference>
<dbReference type="Pfam" id="PF13417">
    <property type="entry name" value="GST_N_3"/>
    <property type="match status" value="1"/>
</dbReference>
<dbReference type="AlphaFoldDB" id="Q0UMR5"/>
<sequence length="610" mass="68091">MLDAMQVDERLSPVPALQQLQALHPNALTSSSAFSRWVAICSPVQYAAFPGYQHASSPRYGPVQQLQGSPQLAHHQPLPRPPPVRAAPQQPIVQPFQLPVQQHAHADTAVQAQGADADDAPASNHGQFHGLRLIPDPPDLEAWRQKLFDVDEMITLNEDEFKIYFPHIDNVYSHRSTQRHKRKRFVSHYWDCRLKGRPPGTKKSTDPDKKKRKRVARERDLCDVKIKITEYFDHQEYVEQVGHDPPDTGGDATSQSQNFFGQTQMGQQSRDVDGWDMPTNMAQSIPQFATGPGSPSTSRSSSKKYYTFQRVNGNGGNGKGDGVAGPHKHTLEESDRVKKNSVFRWLAKREKGDRRKSQVSVSSFSGVIVCAVHLLSKRSLLQAKATSYIGSLQTLLELAASGPAENLETIRSNMTDTNQGGDPTKKTYHKKATGNAWTTVKNHSQENDLKLYGSAFWSVSLSLSLAPNFPLLTPHSPFVQRVWISLEHKNIPYQYIEVDPYRKPQSLLAVNPRGLVPALRHGPTWSTHESTVIMEYLEDLHAGPPLLPADAQSRATQRLWADHVNRNVIPCFYKLLQAQAEREQVEHAKELREQINCAVGVAAEEGAGAV</sequence>
<evidence type="ECO:0000256" key="1">
    <source>
        <dbReference type="SAM" id="MobiDB-lite"/>
    </source>
</evidence>
<dbReference type="SUPFAM" id="SSF52833">
    <property type="entry name" value="Thioredoxin-like"/>
    <property type="match status" value="1"/>
</dbReference>
<dbReference type="Gene3D" id="1.20.1050.10">
    <property type="match status" value="1"/>
</dbReference>
<dbReference type="InterPro" id="IPR036249">
    <property type="entry name" value="Thioredoxin-like_sf"/>
</dbReference>
<evidence type="ECO:0000313" key="3">
    <source>
        <dbReference type="EMBL" id="EAT85600.2"/>
    </source>
</evidence>
<feature type="compositionally biased region" description="Low complexity" evidence="1">
    <location>
        <begin position="290"/>
        <end position="306"/>
    </location>
</feature>
<dbReference type="STRING" id="321614.Q0UMR5"/>